<dbReference type="eggNOG" id="arCOG00863">
    <property type="taxonomic scope" value="Archaea"/>
</dbReference>
<feature type="domain" description="Aspartate/glutamate/uridylate kinase" evidence="7">
    <location>
        <begin position="6"/>
        <end position="303"/>
    </location>
</feature>
<protein>
    <recommendedName>
        <fullName evidence="2 5">Carbamate kinase</fullName>
    </recommendedName>
</protein>
<dbReference type="RefSeq" id="WP_013142907.1">
    <property type="nucleotide sequence ID" value="NC_014205.1"/>
</dbReference>
<evidence type="ECO:0000256" key="1">
    <source>
        <dbReference type="ARBA" id="ARBA00011066"/>
    </source>
</evidence>
<dbReference type="InterPro" id="IPR001048">
    <property type="entry name" value="Asp/Glu/Uridylate_kinase"/>
</dbReference>
<dbReference type="FunFam" id="3.40.1160.10:FF:000007">
    <property type="entry name" value="Carbamate kinase"/>
    <property type="match status" value="1"/>
</dbReference>
<dbReference type="Gene3D" id="3.40.1160.10">
    <property type="entry name" value="Acetylglutamate kinase-like"/>
    <property type="match status" value="1"/>
</dbReference>
<reference evidence="8 9" key="2">
    <citation type="journal article" date="2011" name="Stand. Genomic Sci.">
        <title>Complete genome sequence of Staphylothermus hellenicus P8.</title>
        <authorList>
            <person name="Anderson I."/>
            <person name="Wirth R."/>
            <person name="Lucas S."/>
            <person name="Copeland A."/>
            <person name="Lapidus A."/>
            <person name="Cheng J.F."/>
            <person name="Goodwin L."/>
            <person name="Pitluck S."/>
            <person name="Davenport K."/>
            <person name="Detter J.C."/>
            <person name="Han C."/>
            <person name="Tapia R."/>
            <person name="Land M."/>
            <person name="Hauser L."/>
            <person name="Pati A."/>
            <person name="Mikhailova N."/>
            <person name="Woyke T."/>
            <person name="Klenk H.P."/>
            <person name="Kyrpides N."/>
            <person name="Ivanova N."/>
        </authorList>
    </citation>
    <scope>NUCLEOTIDE SEQUENCE [LARGE SCALE GENOMIC DNA]</scope>
    <source>
        <strain evidence="9">DSM 12710 / JCM 10830 / BK20S6-10-b1 / P8</strain>
    </source>
</reference>
<dbReference type="PANTHER" id="PTHR30409">
    <property type="entry name" value="CARBAMATE KINASE"/>
    <property type="match status" value="1"/>
</dbReference>
<evidence type="ECO:0000256" key="4">
    <source>
        <dbReference type="ARBA" id="ARBA00022777"/>
    </source>
</evidence>
<evidence type="ECO:0000259" key="7">
    <source>
        <dbReference type="Pfam" id="PF00696"/>
    </source>
</evidence>
<evidence type="ECO:0000256" key="2">
    <source>
        <dbReference type="ARBA" id="ARBA00020752"/>
    </source>
</evidence>
<dbReference type="PANTHER" id="PTHR30409:SF1">
    <property type="entry name" value="CARBAMATE KINASE-RELATED"/>
    <property type="match status" value="1"/>
</dbReference>
<dbReference type="InterPro" id="IPR036393">
    <property type="entry name" value="AceGlu_kinase-like_sf"/>
</dbReference>
<dbReference type="GeneID" id="9233872"/>
<dbReference type="PRINTS" id="PR01469">
    <property type="entry name" value="CARBMTKINASE"/>
</dbReference>
<organism evidence="8 9">
    <name type="scientific">Staphylothermus hellenicus (strain DSM 12710 / JCM 10830 / BK20S6-10-b1 / P8)</name>
    <dbReference type="NCBI Taxonomy" id="591019"/>
    <lineage>
        <taxon>Archaea</taxon>
        <taxon>Thermoproteota</taxon>
        <taxon>Thermoprotei</taxon>
        <taxon>Desulfurococcales</taxon>
        <taxon>Desulfurococcaceae</taxon>
        <taxon>Staphylothermus</taxon>
    </lineage>
</organism>
<dbReference type="GO" id="GO:0019546">
    <property type="term" value="P:L-arginine deiminase pathway"/>
    <property type="evidence" value="ECO:0007669"/>
    <property type="project" value="TreeGrafter"/>
</dbReference>
<dbReference type="STRING" id="591019.Shell_0583"/>
<keyword evidence="9" id="KW-1185">Reference proteome</keyword>
<accession>D7DC12</accession>
<dbReference type="InterPro" id="IPR003964">
    <property type="entry name" value="Carb_kinase"/>
</dbReference>
<evidence type="ECO:0000313" key="8">
    <source>
        <dbReference type="EMBL" id="ADI31709.1"/>
    </source>
</evidence>
<dbReference type="NCBIfam" id="TIGR00746">
    <property type="entry name" value="arcC"/>
    <property type="match status" value="1"/>
</dbReference>
<comment type="similarity">
    <text evidence="1 6">Belongs to the carbamate kinase family.</text>
</comment>
<evidence type="ECO:0000313" key="9">
    <source>
        <dbReference type="Proteomes" id="UP000002573"/>
    </source>
</evidence>
<dbReference type="NCBIfam" id="NF009007">
    <property type="entry name" value="PRK12352.1"/>
    <property type="match status" value="1"/>
</dbReference>
<dbReference type="Pfam" id="PF00696">
    <property type="entry name" value="AA_kinase"/>
    <property type="match status" value="1"/>
</dbReference>
<gene>
    <name evidence="8" type="ordered locus">Shell_0583</name>
</gene>
<dbReference type="PIRSF" id="PIRSF000723">
    <property type="entry name" value="Carbamate_kin"/>
    <property type="match status" value="1"/>
</dbReference>
<dbReference type="AlphaFoldDB" id="D7DC12"/>
<name>D7DC12_STAHD</name>
<proteinExistence type="inferred from homology"/>
<dbReference type="OrthoDB" id="31128at2157"/>
<evidence type="ECO:0000256" key="3">
    <source>
        <dbReference type="ARBA" id="ARBA00022679"/>
    </source>
</evidence>
<dbReference type="SUPFAM" id="SSF53633">
    <property type="entry name" value="Carbamate kinase-like"/>
    <property type="match status" value="1"/>
</dbReference>
<dbReference type="Proteomes" id="UP000002573">
    <property type="component" value="Chromosome"/>
</dbReference>
<keyword evidence="4 6" id="KW-0418">Kinase</keyword>
<dbReference type="CDD" id="cd04235">
    <property type="entry name" value="AAK_CK"/>
    <property type="match status" value="1"/>
</dbReference>
<keyword evidence="3 6" id="KW-0808">Transferase</keyword>
<dbReference type="GO" id="GO:0005829">
    <property type="term" value="C:cytosol"/>
    <property type="evidence" value="ECO:0007669"/>
    <property type="project" value="TreeGrafter"/>
</dbReference>
<dbReference type="HOGENOM" id="CLU_076278_0_0_2"/>
<reference evidence="9" key="1">
    <citation type="submission" date="2010-05" db="EMBL/GenBank/DDBJ databases">
        <title>Complete sequence of Staphylothermus hellenicus DSM 12710.</title>
        <authorList>
            <consortium name="US DOE Joint Genome Institute"/>
            <person name="Lucas S."/>
            <person name="Copeland A."/>
            <person name="Lapidus A."/>
            <person name="Cheng J.-F."/>
            <person name="Bruce D."/>
            <person name="Goodwin L."/>
            <person name="Pitluck S."/>
            <person name="Davenport K."/>
            <person name="Detter J.C."/>
            <person name="Han C."/>
            <person name="Tapia R."/>
            <person name="Larimer F."/>
            <person name="Land M."/>
            <person name="Hauser L."/>
            <person name="Kyrpides N."/>
            <person name="Mikhailova N."/>
            <person name="Anderson I.J."/>
            <person name="Woyke T."/>
        </authorList>
    </citation>
    <scope>NUCLEOTIDE SEQUENCE [LARGE SCALE GENOMIC DNA]</scope>
    <source>
        <strain evidence="9">DSM 12710 / JCM 10830 / BK20S6-10-b1 / P8</strain>
    </source>
</reference>
<evidence type="ECO:0000256" key="5">
    <source>
        <dbReference type="NCBIfam" id="TIGR00746"/>
    </source>
</evidence>
<sequence>MDRHEKYIVVAFGGNAFQTKGEKGTPENYWKNAYRSAEFLVKIISEGYKVAITHGNGPQVGIIAEWMLAGKKLKGLDVMTLDIAGAMSQGWLGYLIQQSLYNKLQEQGLLGKIVKGIVTIVTQTIVDKNDPAFQNPTKYIGPWYNEEEAKQLAKEFDWTVKPDPRGGWRRVVPSPDPKGHVEIEAVKKLLNEGFIVIASGGGGIPVYKNDKGLIHGVEAVIDKDLAGERLATAIGAGTFMILTDVDKVYLNYGKPDQKPVDVLTVSEAKKYYEEGHFKPGSMGPKVLAAIRFIENGGKQAIIGHLTQAYEALKGKAGTRIVPD</sequence>
<dbReference type="GO" id="GO:0008804">
    <property type="term" value="F:carbamate kinase activity"/>
    <property type="evidence" value="ECO:0007669"/>
    <property type="project" value="UniProtKB-UniRule"/>
</dbReference>
<dbReference type="KEGG" id="shc:Shell_0583"/>
<evidence type="ECO:0000256" key="6">
    <source>
        <dbReference type="PIRNR" id="PIRNR000723"/>
    </source>
</evidence>
<dbReference type="EMBL" id="CP002051">
    <property type="protein sequence ID" value="ADI31709.1"/>
    <property type="molecule type" value="Genomic_DNA"/>
</dbReference>